<gene>
    <name evidence="1" type="ORF">BC05F1_03838</name>
</gene>
<reference evidence="2" key="1">
    <citation type="submission" date="2016-08" db="EMBL/GenBank/DDBJ databases">
        <authorList>
            <person name="Loux V."/>
            <person name="Rue O."/>
        </authorList>
    </citation>
    <scope>NUCLEOTIDE SEQUENCE [LARGE SCALE GENOMIC DNA]</scope>
    <source>
        <strain evidence="2">INRA Bc05-F1</strain>
    </source>
</reference>
<sequence>MNMRTFYVYDKQTGRYLENVIIFPSYDTKTDNDGNVIEWIPVYKNIPENSTEIPLPQPNWKPVWDGEKWIETITEEELEEMNKPQPHKPSEIEKLNALITEMKNKQQVTEQENAALLLMVAERDLMNQHRDEQQAVMLFALAEKEVL</sequence>
<accession>A0A1C4ERL4</accession>
<proteinExistence type="predicted"/>
<dbReference type="AlphaFoldDB" id="A0A1C4ERL4"/>
<dbReference type="Proteomes" id="UP000196052">
    <property type="component" value="Unassembled WGS sequence"/>
</dbReference>
<protein>
    <submittedName>
        <fullName evidence="1">Uncharacterized protein</fullName>
    </submittedName>
</protein>
<name>A0A1C4ERL4_9BACI</name>
<organism evidence="1 2">
    <name type="scientific">Bacillus wiedmannii</name>
    <dbReference type="NCBI Taxonomy" id="1890302"/>
    <lineage>
        <taxon>Bacteria</taxon>
        <taxon>Bacillati</taxon>
        <taxon>Bacillota</taxon>
        <taxon>Bacilli</taxon>
        <taxon>Bacillales</taxon>
        <taxon>Bacillaceae</taxon>
        <taxon>Bacillus</taxon>
        <taxon>Bacillus cereus group</taxon>
    </lineage>
</organism>
<dbReference type="EMBL" id="FMBE01000013">
    <property type="protein sequence ID" value="SCC46229.1"/>
    <property type="molecule type" value="Genomic_DNA"/>
</dbReference>
<evidence type="ECO:0000313" key="1">
    <source>
        <dbReference type="EMBL" id="SCC46229.1"/>
    </source>
</evidence>
<evidence type="ECO:0000313" key="2">
    <source>
        <dbReference type="Proteomes" id="UP000196052"/>
    </source>
</evidence>